<evidence type="ECO:0000313" key="6">
    <source>
        <dbReference type="Proteomes" id="UP000275777"/>
    </source>
</evidence>
<dbReference type="PANTHER" id="PTHR48102:SF7">
    <property type="entry name" value="ATP-DEPENDENT CLP PROTEASE ATP-BINDING SUBUNIT CLPX-LIKE, MITOCHONDRIAL"/>
    <property type="match status" value="1"/>
</dbReference>
<keyword evidence="5" id="KW-0378">Hydrolase</keyword>
<proteinExistence type="predicted"/>
<feature type="domain" description="Clp ATPase C-terminal" evidence="4">
    <location>
        <begin position="28"/>
        <end position="122"/>
    </location>
</feature>
<dbReference type="AlphaFoldDB" id="A0A3S4J1R7"/>
<evidence type="ECO:0000259" key="4">
    <source>
        <dbReference type="SMART" id="SM01086"/>
    </source>
</evidence>
<evidence type="ECO:0000313" key="5">
    <source>
        <dbReference type="EMBL" id="VEB43253.1"/>
    </source>
</evidence>
<reference evidence="5 6" key="1">
    <citation type="submission" date="2018-12" db="EMBL/GenBank/DDBJ databases">
        <authorList>
            <consortium name="Pathogen Informatics"/>
        </authorList>
    </citation>
    <scope>NUCLEOTIDE SEQUENCE [LARGE SCALE GENOMIC DNA]</scope>
    <source>
        <strain evidence="5 6">NCTC9695</strain>
    </source>
</reference>
<protein>
    <submittedName>
        <fullName evidence="5">ATP-dependent Clp protease ATP-binding subunit ClpX</fullName>
    </submittedName>
</protein>
<keyword evidence="1" id="KW-0547">Nucleotide-binding</keyword>
<dbReference type="Proteomes" id="UP000275777">
    <property type="component" value="Chromosome"/>
</dbReference>
<sequence length="134" mass="14957">MEPQDIIRFGLIPELIGRLPVVATLEELDEEALVSILTQPKNALIKQYQKLFSLETVELEVRPSALRVIAKQALARKTGARGLRSILERALLDTMYELPSMQDVEKVVVDEKVIEKGDKPLFIYREGGGVAQSA</sequence>
<dbReference type="EMBL" id="LR134182">
    <property type="protein sequence ID" value="VEB43253.1"/>
    <property type="molecule type" value="Genomic_DNA"/>
</dbReference>
<dbReference type="GO" id="GO:0009376">
    <property type="term" value="C:HslUV protease complex"/>
    <property type="evidence" value="ECO:0007669"/>
    <property type="project" value="TreeGrafter"/>
</dbReference>
<evidence type="ECO:0000256" key="1">
    <source>
        <dbReference type="ARBA" id="ARBA00022741"/>
    </source>
</evidence>
<dbReference type="Pfam" id="PF10431">
    <property type="entry name" value="ClpB_D2-small"/>
    <property type="match status" value="1"/>
</dbReference>
<dbReference type="SUPFAM" id="SSF52540">
    <property type="entry name" value="P-loop containing nucleoside triphosphate hydrolases"/>
    <property type="match status" value="1"/>
</dbReference>
<dbReference type="GO" id="GO:0016887">
    <property type="term" value="F:ATP hydrolysis activity"/>
    <property type="evidence" value="ECO:0007669"/>
    <property type="project" value="TreeGrafter"/>
</dbReference>
<keyword evidence="5" id="KW-0645">Protease</keyword>
<accession>A0A3S4J1R7</accession>
<dbReference type="GO" id="GO:0051603">
    <property type="term" value="P:proteolysis involved in protein catabolic process"/>
    <property type="evidence" value="ECO:0007669"/>
    <property type="project" value="TreeGrafter"/>
</dbReference>
<dbReference type="InterPro" id="IPR019489">
    <property type="entry name" value="Clp_ATPase_C"/>
</dbReference>
<dbReference type="FunFam" id="1.10.8.60:FF:000002">
    <property type="entry name" value="ATP-dependent Clp protease ATP-binding subunit ClpX"/>
    <property type="match status" value="1"/>
</dbReference>
<evidence type="ECO:0000256" key="2">
    <source>
        <dbReference type="ARBA" id="ARBA00022833"/>
    </source>
</evidence>
<gene>
    <name evidence="5" type="primary">clpX_1</name>
    <name evidence="5" type="ORF">NCTC9695_03709</name>
</gene>
<dbReference type="GO" id="GO:0008233">
    <property type="term" value="F:peptidase activity"/>
    <property type="evidence" value="ECO:0007669"/>
    <property type="project" value="UniProtKB-KW"/>
</dbReference>
<dbReference type="GO" id="GO:0051301">
    <property type="term" value="P:cell division"/>
    <property type="evidence" value="ECO:0007669"/>
    <property type="project" value="TreeGrafter"/>
</dbReference>
<organism evidence="5 6">
    <name type="scientific">Chromobacterium violaceum</name>
    <dbReference type="NCBI Taxonomy" id="536"/>
    <lineage>
        <taxon>Bacteria</taxon>
        <taxon>Pseudomonadati</taxon>
        <taxon>Pseudomonadota</taxon>
        <taxon>Betaproteobacteria</taxon>
        <taxon>Neisseriales</taxon>
        <taxon>Chromobacteriaceae</taxon>
        <taxon>Chromobacterium</taxon>
    </lineage>
</organism>
<dbReference type="SMART" id="SM01086">
    <property type="entry name" value="ClpB_D2-small"/>
    <property type="match status" value="1"/>
</dbReference>
<dbReference type="InterPro" id="IPR027417">
    <property type="entry name" value="P-loop_NTPase"/>
</dbReference>
<dbReference type="PANTHER" id="PTHR48102">
    <property type="entry name" value="ATP-DEPENDENT CLP PROTEASE ATP-BINDING SUBUNIT CLPX-LIKE, MITOCHONDRIAL-RELATED"/>
    <property type="match status" value="1"/>
</dbReference>
<dbReference type="InterPro" id="IPR050052">
    <property type="entry name" value="ATP-dep_Clp_protease_ClpX"/>
</dbReference>
<name>A0A3S4J1R7_CHRVL</name>
<evidence type="ECO:0000256" key="3">
    <source>
        <dbReference type="ARBA" id="ARBA00022840"/>
    </source>
</evidence>
<keyword evidence="2" id="KW-0862">Zinc</keyword>
<keyword evidence="3 5" id="KW-0067">ATP-binding</keyword>
<dbReference type="Gene3D" id="3.40.50.300">
    <property type="entry name" value="P-loop containing nucleotide triphosphate hydrolases"/>
    <property type="match status" value="1"/>
</dbReference>
<dbReference type="GO" id="GO:0005524">
    <property type="term" value="F:ATP binding"/>
    <property type="evidence" value="ECO:0007669"/>
    <property type="project" value="UniProtKB-KW"/>
</dbReference>
<dbReference type="Gene3D" id="1.10.8.60">
    <property type="match status" value="1"/>
</dbReference>